<dbReference type="KEGG" id="tcs:IMZ38_04740"/>
<keyword evidence="1" id="KW-0472">Membrane</keyword>
<name>A0A7M1UNW7_9CREN</name>
<dbReference type="EMBL" id="CP063144">
    <property type="protein sequence ID" value="QOR93955.1"/>
    <property type="molecule type" value="Genomic_DNA"/>
</dbReference>
<feature type="transmembrane region" description="Helical" evidence="1">
    <location>
        <begin position="44"/>
        <end position="66"/>
    </location>
</feature>
<evidence type="ECO:0000256" key="1">
    <source>
        <dbReference type="SAM" id="Phobius"/>
    </source>
</evidence>
<dbReference type="RefSeq" id="WP_193435760.1">
    <property type="nucleotide sequence ID" value="NZ_CP063144.1"/>
</dbReference>
<organism evidence="2 3">
    <name type="scientific">Thermosphaera chiliense</name>
    <dbReference type="NCBI Taxonomy" id="3402707"/>
    <lineage>
        <taxon>Archaea</taxon>
        <taxon>Thermoproteota</taxon>
        <taxon>Thermoprotei</taxon>
        <taxon>Desulfurococcales</taxon>
        <taxon>Desulfurococcaceae</taxon>
        <taxon>Thermosphaera</taxon>
    </lineage>
</organism>
<accession>A0A7M1UNW7</accession>
<sequence>MIGVNMLDLQSLLVVFILGFLPISEIRGAIPYAVIKAGEDANLMGFYILAGVLANLLIAPVALNILSTVEKIVMSEKFPRLLRNIYLKIVEKALEKASRMEKITLLSLALFVGIPLPVTGAWTGSLIAFLLRVDKKKAMVAISLGVLIASLIVYSAVYLGISILKTIFLL</sequence>
<dbReference type="Proteomes" id="UP000593766">
    <property type="component" value="Chromosome"/>
</dbReference>
<dbReference type="InterPro" id="IPR009577">
    <property type="entry name" value="Sm_multidrug_ex"/>
</dbReference>
<proteinExistence type="predicted"/>
<keyword evidence="1" id="KW-0812">Transmembrane</keyword>
<gene>
    <name evidence="2" type="ORF">IMZ38_04740</name>
</gene>
<dbReference type="OrthoDB" id="18738at2157"/>
<keyword evidence="3" id="KW-1185">Reference proteome</keyword>
<protein>
    <submittedName>
        <fullName evidence="2">Small multi-drug export protein</fullName>
    </submittedName>
</protein>
<dbReference type="AlphaFoldDB" id="A0A7M1UNW7"/>
<evidence type="ECO:0000313" key="2">
    <source>
        <dbReference type="EMBL" id="QOR93955.1"/>
    </source>
</evidence>
<dbReference type="PANTHER" id="PTHR36007">
    <property type="entry name" value="TRANSPORT PROTEIN-RELATED"/>
    <property type="match status" value="1"/>
</dbReference>
<reference evidence="2 3" key="1">
    <citation type="submission" date="2020-10" db="EMBL/GenBank/DDBJ databases">
        <title>Complete genome sequence of Thermosphaera aggregans strain 3507.</title>
        <authorList>
            <person name="Zayulina K.S."/>
            <person name="Elcheninov A.G."/>
            <person name="Toshchakov S.V."/>
            <person name="Kublanov I.V."/>
            <person name="Kochetkova T.V."/>
        </authorList>
    </citation>
    <scope>NUCLEOTIDE SEQUENCE [LARGE SCALE GENOMIC DNA]</scope>
    <source>
        <strain evidence="2 3">3507</strain>
    </source>
</reference>
<keyword evidence="1" id="KW-1133">Transmembrane helix</keyword>
<feature type="transmembrane region" description="Helical" evidence="1">
    <location>
        <begin position="105"/>
        <end position="132"/>
    </location>
</feature>
<evidence type="ECO:0000313" key="3">
    <source>
        <dbReference type="Proteomes" id="UP000593766"/>
    </source>
</evidence>
<dbReference type="Pfam" id="PF06695">
    <property type="entry name" value="Sm_multidrug_ex"/>
    <property type="match status" value="1"/>
</dbReference>
<dbReference type="PANTHER" id="PTHR36007:SF2">
    <property type="entry name" value="TRANSPORT PROTEIN-RELATED"/>
    <property type="match status" value="1"/>
</dbReference>
<feature type="transmembrane region" description="Helical" evidence="1">
    <location>
        <begin position="138"/>
        <end position="161"/>
    </location>
</feature>
<dbReference type="GeneID" id="59454700"/>